<dbReference type="InterPro" id="IPR011453">
    <property type="entry name" value="DUF1559"/>
</dbReference>
<organism evidence="3 4">
    <name type="scientific">Abditibacterium utsteinense</name>
    <dbReference type="NCBI Taxonomy" id="1960156"/>
    <lineage>
        <taxon>Bacteria</taxon>
        <taxon>Pseudomonadati</taxon>
        <taxon>Abditibacteriota</taxon>
        <taxon>Abditibacteriia</taxon>
        <taxon>Abditibacteriales</taxon>
        <taxon>Abditibacteriaceae</taxon>
        <taxon>Abditibacterium</taxon>
    </lineage>
</organism>
<evidence type="ECO:0000256" key="1">
    <source>
        <dbReference type="SAM" id="Phobius"/>
    </source>
</evidence>
<dbReference type="PANTHER" id="PTHR30093:SF2">
    <property type="entry name" value="TYPE II SECRETION SYSTEM PROTEIN H"/>
    <property type="match status" value="1"/>
</dbReference>
<gene>
    <name evidence="3" type="ORF">B1R32_11827</name>
</gene>
<keyword evidence="1" id="KW-1133">Transmembrane helix</keyword>
<dbReference type="InterPro" id="IPR045584">
    <property type="entry name" value="Pilin-like"/>
</dbReference>
<dbReference type="Gene3D" id="3.30.700.10">
    <property type="entry name" value="Glycoprotein, Type 4 Pilin"/>
    <property type="match status" value="1"/>
</dbReference>
<dbReference type="Pfam" id="PF07963">
    <property type="entry name" value="N_methyl"/>
    <property type="match status" value="1"/>
</dbReference>
<accession>A0A2S8SQ54</accession>
<comment type="caution">
    <text evidence="3">The sequence shown here is derived from an EMBL/GenBank/DDBJ whole genome shotgun (WGS) entry which is preliminary data.</text>
</comment>
<dbReference type="OrthoDB" id="255848at2"/>
<dbReference type="PANTHER" id="PTHR30093">
    <property type="entry name" value="GENERAL SECRETION PATHWAY PROTEIN G"/>
    <property type="match status" value="1"/>
</dbReference>
<protein>
    <recommendedName>
        <fullName evidence="2">DUF1559 domain-containing protein</fullName>
    </recommendedName>
</protein>
<dbReference type="NCBIfam" id="TIGR02532">
    <property type="entry name" value="IV_pilin_GFxxxE"/>
    <property type="match status" value="1"/>
</dbReference>
<feature type="domain" description="DUF1559" evidence="2">
    <location>
        <begin position="41"/>
        <end position="99"/>
    </location>
</feature>
<evidence type="ECO:0000313" key="4">
    <source>
        <dbReference type="Proteomes" id="UP000237684"/>
    </source>
</evidence>
<keyword evidence="1" id="KW-0812">Transmembrane</keyword>
<dbReference type="SUPFAM" id="SSF54523">
    <property type="entry name" value="Pili subunits"/>
    <property type="match status" value="1"/>
</dbReference>
<dbReference type="InParanoid" id="A0A2S8SQ54"/>
<dbReference type="Proteomes" id="UP000237684">
    <property type="component" value="Unassembled WGS sequence"/>
</dbReference>
<dbReference type="Pfam" id="PF07596">
    <property type="entry name" value="SBP_bac_10"/>
    <property type="match status" value="1"/>
</dbReference>
<sequence>MKNHFQPRSKRPTNAFTLIELLVVIAIIAILAAILFPVFGRARENARRSSCQSNLKQIGLGLLQYAQDFDEKLPFACVDDGGYPWHFTVQPYIKSYQLFKCPSYTPTTTVNNAALASASYMCNGGGSYQVGMPGSNPVSTDAGGTRPMNRGQNDPAHPVSGGAALAQFASSSQTILVLEHSDNSNNPDLYQVGDLAGDTNTNFQNHLGMTNFLFADGHVKSLKPMATVTGANMWTLDPTVDAVPAVLRNALGDQQTRMK</sequence>
<dbReference type="InterPro" id="IPR012902">
    <property type="entry name" value="N_methyl_site"/>
</dbReference>
<dbReference type="AlphaFoldDB" id="A0A2S8SQ54"/>
<name>A0A2S8SQ54_9BACT</name>
<evidence type="ECO:0000313" key="3">
    <source>
        <dbReference type="EMBL" id="PQV62930.1"/>
    </source>
</evidence>
<reference evidence="3 4" key="1">
    <citation type="journal article" date="2018" name="Syst. Appl. Microbiol.">
        <title>Abditibacterium utsteinense sp. nov., the first cultivated member of candidate phylum FBP, isolated from ice-free Antarctic soil samples.</title>
        <authorList>
            <person name="Tahon G."/>
            <person name="Tytgat B."/>
            <person name="Lebbe L."/>
            <person name="Carlier A."/>
            <person name="Willems A."/>
        </authorList>
    </citation>
    <scope>NUCLEOTIDE SEQUENCE [LARGE SCALE GENOMIC DNA]</scope>
    <source>
        <strain evidence="3 4">LMG 29911</strain>
    </source>
</reference>
<keyword evidence="1" id="KW-0472">Membrane</keyword>
<dbReference type="EMBL" id="NIGF01000018">
    <property type="protein sequence ID" value="PQV62930.1"/>
    <property type="molecule type" value="Genomic_DNA"/>
</dbReference>
<evidence type="ECO:0000259" key="2">
    <source>
        <dbReference type="Pfam" id="PF07596"/>
    </source>
</evidence>
<proteinExistence type="predicted"/>
<feature type="transmembrane region" description="Helical" evidence="1">
    <location>
        <begin position="15"/>
        <end position="39"/>
    </location>
</feature>
<dbReference type="RefSeq" id="WP_106380924.1">
    <property type="nucleotide sequence ID" value="NZ_NIGF01000018.1"/>
</dbReference>
<keyword evidence="4" id="KW-1185">Reference proteome</keyword>